<evidence type="ECO:0000256" key="1">
    <source>
        <dbReference type="ARBA" id="ARBA00008857"/>
    </source>
</evidence>
<accession>A0A1I4ETE4</accession>
<feature type="domain" description="Core-binding (CB)" evidence="7">
    <location>
        <begin position="100"/>
        <end position="181"/>
    </location>
</feature>
<dbReference type="Gene3D" id="1.10.443.10">
    <property type="entry name" value="Intergrase catalytic core"/>
    <property type="match status" value="1"/>
</dbReference>
<dbReference type="GO" id="GO:0003677">
    <property type="term" value="F:DNA binding"/>
    <property type="evidence" value="ECO:0007669"/>
    <property type="project" value="UniProtKB-UniRule"/>
</dbReference>
<keyword evidence="2" id="KW-0229">DNA integration</keyword>
<comment type="similarity">
    <text evidence="1">Belongs to the 'phage' integrase family.</text>
</comment>
<organism evidence="8 9">
    <name type="scientific">Nitrosomonas aestuarii</name>
    <dbReference type="NCBI Taxonomy" id="52441"/>
    <lineage>
        <taxon>Bacteria</taxon>
        <taxon>Pseudomonadati</taxon>
        <taxon>Pseudomonadota</taxon>
        <taxon>Betaproteobacteria</taxon>
        <taxon>Nitrosomonadales</taxon>
        <taxon>Nitrosomonadaceae</taxon>
        <taxon>Nitrosomonas</taxon>
    </lineage>
</organism>
<dbReference type="STRING" id="52441.SAMN05216302_10308"/>
<dbReference type="InterPro" id="IPR053876">
    <property type="entry name" value="Phage_int_M"/>
</dbReference>
<evidence type="ECO:0000313" key="8">
    <source>
        <dbReference type="EMBL" id="SFL07817.1"/>
    </source>
</evidence>
<keyword evidence="9" id="KW-1185">Reference proteome</keyword>
<sequence length="417" mass="47525">MAINKLSVKKVEALTKAGNYGDGGGLWLQISKWQTKSWVFRFTIDGKRREMGMGSCNDVSLADARVLAETFRTLVRSGIDPIEARKAEHAAKRAERLNIVTFSFCAEKYIDAYRHGWKNAKHAQQWTNTLTQYAYPSIGEMPVKNVDTALILRILEPIWTVKTETASRLRARLENILDWATTRGYRVGANPARWKGHLENLLPKPSKVKKIQHHAALPYNQMNVFIQALRQHQSISALALEFLVLTAARTNEVIAATWDEISMSEQVWIIPTSRMKANREHRVPLSNRCIEILNKSLLMRQSDFIFSGGKANKGLSNAAMDKLLQVTMGYACTVHGFRSSFRDWASEHTNYPNEICEMALAHVIKDKTEAAYRRGDMLKKRRCMMNEWQKFCDTVSNVNVAIVPIRKDRLTQARTTV</sequence>
<evidence type="ECO:0000313" key="9">
    <source>
        <dbReference type="Proteomes" id="UP000199533"/>
    </source>
</evidence>
<keyword evidence="3 5" id="KW-0238">DNA-binding</keyword>
<reference evidence="9" key="1">
    <citation type="submission" date="2016-10" db="EMBL/GenBank/DDBJ databases">
        <authorList>
            <person name="Varghese N."/>
            <person name="Submissions S."/>
        </authorList>
    </citation>
    <scope>NUCLEOTIDE SEQUENCE [LARGE SCALE GENOMIC DNA]</scope>
    <source>
        <strain evidence="9">Nm69</strain>
    </source>
</reference>
<dbReference type="OrthoDB" id="9775880at2"/>
<dbReference type="GO" id="GO:0006310">
    <property type="term" value="P:DNA recombination"/>
    <property type="evidence" value="ECO:0007669"/>
    <property type="project" value="UniProtKB-KW"/>
</dbReference>
<evidence type="ECO:0000256" key="4">
    <source>
        <dbReference type="ARBA" id="ARBA00023172"/>
    </source>
</evidence>
<dbReference type="InterPro" id="IPR038488">
    <property type="entry name" value="Integrase_DNA-bd_sf"/>
</dbReference>
<evidence type="ECO:0000256" key="3">
    <source>
        <dbReference type="ARBA" id="ARBA00023125"/>
    </source>
</evidence>
<dbReference type="AlphaFoldDB" id="A0A1I4ETE4"/>
<evidence type="ECO:0000259" key="6">
    <source>
        <dbReference type="PROSITE" id="PS51898"/>
    </source>
</evidence>
<feature type="domain" description="Tyr recombinase" evidence="6">
    <location>
        <begin position="212"/>
        <end position="385"/>
    </location>
</feature>
<dbReference type="Gene3D" id="3.30.160.390">
    <property type="entry name" value="Integrase, DNA-binding domain"/>
    <property type="match status" value="1"/>
</dbReference>
<dbReference type="PANTHER" id="PTHR30629:SF2">
    <property type="entry name" value="PROPHAGE INTEGRASE INTS-RELATED"/>
    <property type="match status" value="1"/>
</dbReference>
<gene>
    <name evidence="8" type="ORF">SAMN05216302_10308</name>
</gene>
<dbReference type="InterPro" id="IPR013762">
    <property type="entry name" value="Integrase-like_cat_sf"/>
</dbReference>
<dbReference type="PROSITE" id="PS51900">
    <property type="entry name" value="CB"/>
    <property type="match status" value="1"/>
</dbReference>
<evidence type="ECO:0000256" key="2">
    <source>
        <dbReference type="ARBA" id="ARBA00022908"/>
    </source>
</evidence>
<protein>
    <submittedName>
        <fullName evidence="8">Integrase</fullName>
    </submittedName>
</protein>
<dbReference type="PANTHER" id="PTHR30629">
    <property type="entry name" value="PROPHAGE INTEGRASE"/>
    <property type="match status" value="1"/>
</dbReference>
<dbReference type="InterPro" id="IPR010998">
    <property type="entry name" value="Integrase_recombinase_N"/>
</dbReference>
<dbReference type="InterPro" id="IPR025166">
    <property type="entry name" value="Integrase_DNA_bind_dom"/>
</dbReference>
<dbReference type="InterPro" id="IPR011010">
    <property type="entry name" value="DNA_brk_join_enz"/>
</dbReference>
<name>A0A1I4ETE4_9PROT</name>
<dbReference type="Pfam" id="PF13356">
    <property type="entry name" value="Arm-DNA-bind_3"/>
    <property type="match status" value="1"/>
</dbReference>
<dbReference type="InterPro" id="IPR050808">
    <property type="entry name" value="Phage_Integrase"/>
</dbReference>
<dbReference type="Pfam" id="PF22022">
    <property type="entry name" value="Phage_int_M"/>
    <property type="match status" value="1"/>
</dbReference>
<dbReference type="GO" id="GO:0015074">
    <property type="term" value="P:DNA integration"/>
    <property type="evidence" value="ECO:0007669"/>
    <property type="project" value="UniProtKB-KW"/>
</dbReference>
<dbReference type="RefSeq" id="WP_090701841.1">
    <property type="nucleotide sequence ID" value="NZ_FOSP01000030.1"/>
</dbReference>
<proteinExistence type="inferred from homology"/>
<dbReference type="Gene3D" id="1.10.150.130">
    <property type="match status" value="1"/>
</dbReference>
<evidence type="ECO:0000256" key="5">
    <source>
        <dbReference type="PROSITE-ProRule" id="PRU01248"/>
    </source>
</evidence>
<dbReference type="PROSITE" id="PS51898">
    <property type="entry name" value="TYR_RECOMBINASE"/>
    <property type="match status" value="1"/>
</dbReference>
<dbReference type="InterPro" id="IPR002104">
    <property type="entry name" value="Integrase_catalytic"/>
</dbReference>
<keyword evidence="4" id="KW-0233">DNA recombination</keyword>
<dbReference type="Pfam" id="PF00589">
    <property type="entry name" value="Phage_integrase"/>
    <property type="match status" value="1"/>
</dbReference>
<dbReference type="InterPro" id="IPR044068">
    <property type="entry name" value="CB"/>
</dbReference>
<dbReference type="CDD" id="cd00801">
    <property type="entry name" value="INT_P4_C"/>
    <property type="match status" value="1"/>
</dbReference>
<dbReference type="Proteomes" id="UP000199533">
    <property type="component" value="Unassembled WGS sequence"/>
</dbReference>
<evidence type="ECO:0000259" key="7">
    <source>
        <dbReference type="PROSITE" id="PS51900"/>
    </source>
</evidence>
<dbReference type="EMBL" id="FOSP01000030">
    <property type="protein sequence ID" value="SFL07817.1"/>
    <property type="molecule type" value="Genomic_DNA"/>
</dbReference>
<dbReference type="SUPFAM" id="SSF56349">
    <property type="entry name" value="DNA breaking-rejoining enzymes"/>
    <property type="match status" value="1"/>
</dbReference>